<accession>F8X4U8</accession>
<organism evidence="1 2">
    <name type="scientific">Dysgonomonas mossii DSM 22836</name>
    <dbReference type="NCBI Taxonomy" id="742767"/>
    <lineage>
        <taxon>Bacteria</taxon>
        <taxon>Pseudomonadati</taxon>
        <taxon>Bacteroidota</taxon>
        <taxon>Bacteroidia</taxon>
        <taxon>Bacteroidales</taxon>
        <taxon>Dysgonomonadaceae</taxon>
        <taxon>Dysgonomonas</taxon>
    </lineage>
</organism>
<dbReference type="eggNOG" id="ENOG502ZUQX">
    <property type="taxonomic scope" value="Bacteria"/>
</dbReference>
<dbReference type="OrthoDB" id="997787at2"/>
<dbReference type="STRING" id="742767.HMPREF9456_03257"/>
<comment type="caution">
    <text evidence="1">The sequence shown here is derived from an EMBL/GenBank/DDBJ whole genome shotgun (WGS) entry which is preliminary data.</text>
</comment>
<gene>
    <name evidence="1" type="ORF">HMPREF9456_03257</name>
</gene>
<dbReference type="EMBL" id="ADLW01000020">
    <property type="protein sequence ID" value="EGK04787.1"/>
    <property type="molecule type" value="Genomic_DNA"/>
</dbReference>
<reference evidence="1 2" key="1">
    <citation type="submission" date="2011-04" db="EMBL/GenBank/DDBJ databases">
        <title>The Genome Sequence of Dysgonomonas mossii DSM 22836.</title>
        <authorList>
            <consortium name="The Broad Institute Genome Sequencing Platform"/>
            <person name="Earl A."/>
            <person name="Ward D."/>
            <person name="Feldgarden M."/>
            <person name="Gevers D."/>
            <person name="Pudlo N."/>
            <person name="Martens E."/>
            <person name="Allen-Vercoe E."/>
            <person name="Young S.K."/>
            <person name="Zeng Q."/>
            <person name="Gargeya S."/>
            <person name="Fitzgerald M."/>
            <person name="Haas B."/>
            <person name="Abouelleil A."/>
            <person name="Alvarado L."/>
            <person name="Arachchi H.M."/>
            <person name="Berlin A."/>
            <person name="Brown A."/>
            <person name="Chapman S.B."/>
            <person name="Chen Z."/>
            <person name="Dunbar C."/>
            <person name="Freedman E."/>
            <person name="Gearin G."/>
            <person name="Gellesch M."/>
            <person name="Goldberg J."/>
            <person name="Griggs A."/>
            <person name="Gujja S."/>
            <person name="Heiman D."/>
            <person name="Howarth C."/>
            <person name="Larson L."/>
            <person name="Lui A."/>
            <person name="MacDonald P.J.P."/>
            <person name="Mehta T."/>
            <person name="Montmayeur A."/>
            <person name="Murphy C."/>
            <person name="Neiman D."/>
            <person name="Pearson M."/>
            <person name="Priest M."/>
            <person name="Roberts A."/>
            <person name="Saif S."/>
            <person name="Shea T."/>
            <person name="Shenoy N."/>
            <person name="Sisk P."/>
            <person name="Stolte C."/>
            <person name="Sykes S."/>
            <person name="Yandava C."/>
            <person name="Wortman J."/>
            <person name="Nusbaum C."/>
            <person name="Birren B."/>
        </authorList>
    </citation>
    <scope>NUCLEOTIDE SEQUENCE [LARGE SCALE GENOMIC DNA]</scope>
    <source>
        <strain evidence="1 2">DSM 22836</strain>
    </source>
</reference>
<sequence length="67" mass="7856">MIYEVKKDEVVFEIDDNLLFDSQPQTFRRLYNDLKENDRADFDNCNVLVLATGRVIITEKTEDDGQV</sequence>
<proteinExistence type="predicted"/>
<protein>
    <submittedName>
        <fullName evidence="1">Uncharacterized protein</fullName>
    </submittedName>
</protein>
<dbReference type="AlphaFoldDB" id="F8X4U8"/>
<dbReference type="RefSeq" id="WP_006844623.1">
    <property type="nucleotide sequence ID" value="NZ_AQWJ01000011.1"/>
</dbReference>
<dbReference type="GeneID" id="78083854"/>
<dbReference type="Proteomes" id="UP000006420">
    <property type="component" value="Unassembled WGS sequence"/>
</dbReference>
<evidence type="ECO:0000313" key="1">
    <source>
        <dbReference type="EMBL" id="EGK04787.1"/>
    </source>
</evidence>
<name>F8X4U8_9BACT</name>
<keyword evidence="2" id="KW-1185">Reference proteome</keyword>
<dbReference type="HOGENOM" id="CLU_2805604_0_0_10"/>
<evidence type="ECO:0000313" key="2">
    <source>
        <dbReference type="Proteomes" id="UP000006420"/>
    </source>
</evidence>